<dbReference type="Gene3D" id="3.40.50.720">
    <property type="entry name" value="NAD(P)-binding Rossmann-like Domain"/>
    <property type="match status" value="1"/>
</dbReference>
<dbReference type="InterPro" id="IPR005097">
    <property type="entry name" value="Sacchrp_dh_NADP-bd"/>
</dbReference>
<evidence type="ECO:0000313" key="3">
    <source>
        <dbReference type="Proteomes" id="UP000279446"/>
    </source>
</evidence>
<dbReference type="Gene3D" id="3.30.360.10">
    <property type="entry name" value="Dihydrodipicolinate Reductase, domain 2"/>
    <property type="match status" value="1"/>
</dbReference>
<organism evidence="2 3">
    <name type="scientific">Paenibacillus anaericanus</name>
    <dbReference type="NCBI Taxonomy" id="170367"/>
    <lineage>
        <taxon>Bacteria</taxon>
        <taxon>Bacillati</taxon>
        <taxon>Bacillota</taxon>
        <taxon>Bacilli</taxon>
        <taxon>Bacillales</taxon>
        <taxon>Paenibacillaceae</taxon>
        <taxon>Paenibacillus</taxon>
    </lineage>
</organism>
<name>A0A433YBP9_9BACL</name>
<evidence type="ECO:0000313" key="2">
    <source>
        <dbReference type="EMBL" id="RUT47300.1"/>
    </source>
</evidence>
<protein>
    <submittedName>
        <fullName evidence="2">Saccharopine dehydrogenase</fullName>
    </submittedName>
</protein>
<dbReference type="Proteomes" id="UP000279446">
    <property type="component" value="Unassembled WGS sequence"/>
</dbReference>
<dbReference type="EMBL" id="RZNY01000005">
    <property type="protein sequence ID" value="RUT47300.1"/>
    <property type="molecule type" value="Genomic_DNA"/>
</dbReference>
<feature type="domain" description="Saccharopine dehydrogenase NADP binding" evidence="1">
    <location>
        <begin position="5"/>
        <end position="119"/>
    </location>
</feature>
<evidence type="ECO:0000259" key="1">
    <source>
        <dbReference type="Pfam" id="PF03435"/>
    </source>
</evidence>
<dbReference type="OrthoDB" id="1910498at2"/>
<keyword evidence="3" id="KW-1185">Reference proteome</keyword>
<dbReference type="PANTHER" id="PTHR43796">
    <property type="entry name" value="CARBOXYNORSPERMIDINE SYNTHASE"/>
    <property type="match status" value="1"/>
</dbReference>
<reference evidence="2 3" key="1">
    <citation type="submission" date="2018-12" db="EMBL/GenBank/DDBJ databases">
        <authorList>
            <person name="Sun L."/>
            <person name="Chen Z."/>
        </authorList>
    </citation>
    <scope>NUCLEOTIDE SEQUENCE [LARGE SCALE GENOMIC DNA]</scope>
    <source>
        <strain evidence="2 3">DSM 15890</strain>
    </source>
</reference>
<gene>
    <name evidence="2" type="ORF">EJP82_08480</name>
</gene>
<dbReference type="Pfam" id="PF03435">
    <property type="entry name" value="Sacchrp_dh_NADP"/>
    <property type="match status" value="1"/>
</dbReference>
<proteinExistence type="predicted"/>
<dbReference type="InterPro" id="IPR036291">
    <property type="entry name" value="NAD(P)-bd_dom_sf"/>
</dbReference>
<dbReference type="AlphaFoldDB" id="A0A433YBP9"/>
<accession>A0A433YBP9</accession>
<dbReference type="PANTHER" id="PTHR43796:SF2">
    <property type="entry name" value="CARBOXYNORSPERMIDINE SYNTHASE"/>
    <property type="match status" value="1"/>
</dbReference>
<dbReference type="SUPFAM" id="SSF51735">
    <property type="entry name" value="NAD(P)-binding Rossmann-fold domains"/>
    <property type="match status" value="1"/>
</dbReference>
<sequence>MNEHIVVIGGYGHVGQRICRELGDLYPGKVFAAGRNLERADKFSRTTGGKVQPLQLNISEHVDPNVLNNVKLIVMCLDQTDPHFVRLCLDKGIHYVDISANISFLSQVEQLHSEAMNHHATVALSVGLAPGMTNLMALHAKRQMEQTESVDISIMLGLGDQHGKASIEWTIDNLGTQYDVVKDGNRMAVSSFRDGKTTDFGTGLGRKKAYRFNFSDQHVLPQTLDVPSVSTRLCFDSNLTTKLLAWLRASGMFRLLKYMPIRNTFVQAFGKMSFGTAKFAVKIDAWGNKGQENMKVECFLQGENEADITAKVASAVANKVYTSSLPHGVYHIDQLFDLETLIYPFHPSVSIETRINGSKI</sequence>
<dbReference type="RefSeq" id="WP_127191699.1">
    <property type="nucleotide sequence ID" value="NZ_RZNY01000005.1"/>
</dbReference>
<comment type="caution">
    <text evidence="2">The sequence shown here is derived from an EMBL/GenBank/DDBJ whole genome shotgun (WGS) entry which is preliminary data.</text>
</comment>